<evidence type="ECO:0000313" key="2">
    <source>
        <dbReference type="Proteomes" id="UP000183832"/>
    </source>
</evidence>
<protein>
    <submittedName>
        <fullName evidence="1">CLUMA_CG018485, isoform A</fullName>
    </submittedName>
</protein>
<dbReference type="EMBL" id="CVRI01000064">
    <property type="protein sequence ID" value="CRL05639.1"/>
    <property type="molecule type" value="Genomic_DNA"/>
</dbReference>
<organism evidence="1 2">
    <name type="scientific">Clunio marinus</name>
    <dbReference type="NCBI Taxonomy" id="568069"/>
    <lineage>
        <taxon>Eukaryota</taxon>
        <taxon>Metazoa</taxon>
        <taxon>Ecdysozoa</taxon>
        <taxon>Arthropoda</taxon>
        <taxon>Hexapoda</taxon>
        <taxon>Insecta</taxon>
        <taxon>Pterygota</taxon>
        <taxon>Neoptera</taxon>
        <taxon>Endopterygota</taxon>
        <taxon>Diptera</taxon>
        <taxon>Nematocera</taxon>
        <taxon>Chironomoidea</taxon>
        <taxon>Chironomidae</taxon>
        <taxon>Clunio</taxon>
    </lineage>
</organism>
<accession>A0A1J1IZS4</accession>
<keyword evidence="2" id="KW-1185">Reference proteome</keyword>
<sequence>MSENVDEKNFVLDSVYDTMRHNYEMKLQQNLDRLNLISDIRNKRNVNEPMNLNPLKRKSEDFYKNHQYEINRKNPVNFPLGFKSPPILLPITTPSDPLQHRSDYEYEEYHKCHEKPTVQTFHIAADHDQEKHNIPGISTAELGFD</sequence>
<gene>
    <name evidence="1" type="ORF">CLUMA_CG018485</name>
</gene>
<dbReference type="OrthoDB" id="10458680at2759"/>
<name>A0A1J1IZS4_9DIPT</name>
<dbReference type="AlphaFoldDB" id="A0A1J1IZS4"/>
<dbReference type="Proteomes" id="UP000183832">
    <property type="component" value="Unassembled WGS sequence"/>
</dbReference>
<reference evidence="1 2" key="1">
    <citation type="submission" date="2015-04" db="EMBL/GenBank/DDBJ databases">
        <authorList>
            <person name="Syromyatnikov M.Y."/>
            <person name="Popov V.N."/>
        </authorList>
    </citation>
    <scope>NUCLEOTIDE SEQUENCE [LARGE SCALE GENOMIC DNA]</scope>
</reference>
<proteinExistence type="predicted"/>
<evidence type="ECO:0000313" key="1">
    <source>
        <dbReference type="EMBL" id="CRL05639.1"/>
    </source>
</evidence>